<dbReference type="Proteomes" id="UP000430232">
    <property type="component" value="Unassembled WGS sequence"/>
</dbReference>
<evidence type="ECO:0000313" key="8">
    <source>
        <dbReference type="EMBL" id="KAB0643397.1"/>
    </source>
</evidence>
<comment type="subcellular location">
    <subcellularLocation>
        <location evidence="5">Cytoplasm</location>
    </subcellularLocation>
</comment>
<reference evidence="9 11" key="2">
    <citation type="submission" date="2019-09" db="EMBL/GenBank/DDBJ databases">
        <authorList>
            <person name="Depoorter E."/>
        </authorList>
    </citation>
    <scope>NUCLEOTIDE SEQUENCE [LARGE SCALE GENOMIC DNA]</scope>
    <source>
        <strain evidence="9">LMG 24064</strain>
    </source>
</reference>
<proteinExistence type="inferred from homology"/>
<dbReference type="RefSeq" id="WP_151063713.1">
    <property type="nucleotide sequence ID" value="NZ_CABVPL010000019.1"/>
</dbReference>
<dbReference type="GeneID" id="99790250"/>
<dbReference type="SUPFAM" id="SSF50447">
    <property type="entry name" value="Translation proteins"/>
    <property type="match status" value="1"/>
</dbReference>
<evidence type="ECO:0000259" key="6">
    <source>
        <dbReference type="Pfam" id="PF01782"/>
    </source>
</evidence>
<dbReference type="GO" id="GO:0005737">
    <property type="term" value="C:cytoplasm"/>
    <property type="evidence" value="ECO:0007669"/>
    <property type="project" value="UniProtKB-SubCell"/>
</dbReference>
<dbReference type="EMBL" id="VZOJ01000013">
    <property type="protein sequence ID" value="KAB0643397.1"/>
    <property type="molecule type" value="Genomic_DNA"/>
</dbReference>
<dbReference type="Gene3D" id="2.30.30.240">
    <property type="entry name" value="PRC-barrel domain"/>
    <property type="match status" value="1"/>
</dbReference>
<evidence type="ECO:0000256" key="4">
    <source>
        <dbReference type="ARBA" id="ARBA00023186"/>
    </source>
</evidence>
<organism evidence="8 10">
    <name type="scientific">Burkholderia latens</name>
    <dbReference type="NCBI Taxonomy" id="488446"/>
    <lineage>
        <taxon>Bacteria</taxon>
        <taxon>Pseudomonadati</taxon>
        <taxon>Pseudomonadota</taxon>
        <taxon>Betaproteobacteria</taxon>
        <taxon>Burkholderiales</taxon>
        <taxon>Burkholderiaceae</taxon>
        <taxon>Burkholderia</taxon>
        <taxon>Burkholderia cepacia complex</taxon>
    </lineage>
</organism>
<dbReference type="SUPFAM" id="SSF50346">
    <property type="entry name" value="PRC-barrel domain"/>
    <property type="match status" value="1"/>
</dbReference>
<reference evidence="8 10" key="1">
    <citation type="submission" date="2019-09" db="EMBL/GenBank/DDBJ databases">
        <title>Draft genome sequences of 48 bacterial type strains from the CCUG.</title>
        <authorList>
            <person name="Tunovic T."/>
            <person name="Pineiro-Iglesias B."/>
            <person name="Unosson C."/>
            <person name="Inganas E."/>
            <person name="Ohlen M."/>
            <person name="Cardew S."/>
            <person name="Jensie-Markopoulos S."/>
            <person name="Salva-Serra F."/>
            <person name="Jaen-Luchoro D."/>
            <person name="Karlsson R."/>
            <person name="Svensson-Stadler L."/>
            <person name="Chun J."/>
            <person name="Moore E."/>
        </authorList>
    </citation>
    <scope>NUCLEOTIDE SEQUENCE [LARGE SCALE GENOMIC DNA]</scope>
    <source>
        <strain evidence="8 10">CCUG 54555</strain>
    </source>
</reference>
<dbReference type="Proteomes" id="UP000494222">
    <property type="component" value="Unassembled WGS sequence"/>
</dbReference>
<dbReference type="AlphaFoldDB" id="A0A6H9THU1"/>
<dbReference type="GO" id="GO:0043022">
    <property type="term" value="F:ribosome binding"/>
    <property type="evidence" value="ECO:0007669"/>
    <property type="project" value="InterPro"/>
</dbReference>
<dbReference type="EMBL" id="CABVPL010000019">
    <property type="protein sequence ID" value="VWB64144.1"/>
    <property type="molecule type" value="Genomic_DNA"/>
</dbReference>
<evidence type="ECO:0000313" key="9">
    <source>
        <dbReference type="EMBL" id="VWB64144.1"/>
    </source>
</evidence>
<keyword evidence="1 5" id="KW-0963">Cytoplasm</keyword>
<dbReference type="InterPro" id="IPR009000">
    <property type="entry name" value="Transl_B-barrel_sf"/>
</dbReference>
<evidence type="ECO:0000259" key="7">
    <source>
        <dbReference type="Pfam" id="PF24986"/>
    </source>
</evidence>
<keyword evidence="3 5" id="KW-0698">rRNA processing</keyword>
<keyword evidence="2 5" id="KW-0690">Ribosome biogenesis</keyword>
<dbReference type="InterPro" id="IPR056792">
    <property type="entry name" value="PRC_RimM"/>
</dbReference>
<evidence type="ECO:0000256" key="1">
    <source>
        <dbReference type="ARBA" id="ARBA00022490"/>
    </source>
</evidence>
<dbReference type="InterPro" id="IPR011033">
    <property type="entry name" value="PRC_barrel-like_sf"/>
</dbReference>
<evidence type="ECO:0000313" key="11">
    <source>
        <dbReference type="Proteomes" id="UP000494222"/>
    </source>
</evidence>
<dbReference type="InterPro" id="IPR002676">
    <property type="entry name" value="RimM_N"/>
</dbReference>
<dbReference type="NCBIfam" id="TIGR02273">
    <property type="entry name" value="16S_RimM"/>
    <property type="match status" value="1"/>
</dbReference>
<comment type="domain">
    <text evidence="5">The PRC barrel domain binds ribosomal protein uS19.</text>
</comment>
<dbReference type="Gene3D" id="2.40.30.60">
    <property type="entry name" value="RimM"/>
    <property type="match status" value="1"/>
</dbReference>
<comment type="function">
    <text evidence="5">An accessory protein needed during the final step in the assembly of 30S ribosomal subunit, possibly for assembly of the head region. Essential for efficient processing of 16S rRNA. May be needed both before and after RbfA during the maturation of 16S rRNA. It has affinity for free ribosomal 30S subunits but not for 70S ribosomes.</text>
</comment>
<dbReference type="GO" id="GO:0005840">
    <property type="term" value="C:ribosome"/>
    <property type="evidence" value="ECO:0007669"/>
    <property type="project" value="InterPro"/>
</dbReference>
<evidence type="ECO:0000256" key="3">
    <source>
        <dbReference type="ARBA" id="ARBA00022552"/>
    </source>
</evidence>
<dbReference type="HAMAP" id="MF_00014">
    <property type="entry name" value="Ribosome_mat_RimM"/>
    <property type="match status" value="1"/>
</dbReference>
<sequence>MSGHDSGNAKRGRASFGAFVRKPVERDVVAKAGTAAEQGSLEAVQAWPDDAVEVGAVVDAYGLKGWVKVATHADAGRGGDALLNARRWWLERGGERLSARILQSKTHGDTVVAHAAGVSDRDAALALRGFRVFVRREDFPALAADEFYWVDLIGLDVVNEQSVALGTVSGMIDNGVHSIMRVEYPAVGKDGRPTTSERLIPFVGVYVKTVDQAARRIVVDWEADYS</sequence>
<dbReference type="PANTHER" id="PTHR33692:SF1">
    <property type="entry name" value="RIBOSOME MATURATION FACTOR RIMM"/>
    <property type="match status" value="1"/>
</dbReference>
<dbReference type="GO" id="GO:0006364">
    <property type="term" value="P:rRNA processing"/>
    <property type="evidence" value="ECO:0007669"/>
    <property type="project" value="UniProtKB-UniRule"/>
</dbReference>
<dbReference type="GO" id="GO:0042274">
    <property type="term" value="P:ribosomal small subunit biogenesis"/>
    <property type="evidence" value="ECO:0007669"/>
    <property type="project" value="UniProtKB-UniRule"/>
</dbReference>
<dbReference type="InterPro" id="IPR011961">
    <property type="entry name" value="RimM"/>
</dbReference>
<dbReference type="Pfam" id="PF24986">
    <property type="entry name" value="PRC_RimM"/>
    <property type="match status" value="1"/>
</dbReference>
<keyword evidence="10" id="KW-1185">Reference proteome</keyword>
<dbReference type="OrthoDB" id="9783509at2"/>
<comment type="subunit">
    <text evidence="5">Binds ribosomal protein uS19.</text>
</comment>
<name>A0A6H9THU1_9BURK</name>
<feature type="domain" description="RimM N-terminal" evidence="6">
    <location>
        <begin position="54"/>
        <end position="138"/>
    </location>
</feature>
<evidence type="ECO:0000313" key="10">
    <source>
        <dbReference type="Proteomes" id="UP000430232"/>
    </source>
</evidence>
<protein>
    <recommendedName>
        <fullName evidence="5">Ribosome maturation factor RimM</fullName>
    </recommendedName>
</protein>
<comment type="similarity">
    <text evidence="5">Belongs to the RimM family.</text>
</comment>
<keyword evidence="4 5" id="KW-0143">Chaperone</keyword>
<evidence type="ECO:0000256" key="2">
    <source>
        <dbReference type="ARBA" id="ARBA00022517"/>
    </source>
</evidence>
<accession>A0A6H9THU1</accession>
<dbReference type="PANTHER" id="PTHR33692">
    <property type="entry name" value="RIBOSOME MATURATION FACTOR RIMM"/>
    <property type="match status" value="1"/>
</dbReference>
<feature type="domain" description="Ribosome maturation factor RimM PRC barrel" evidence="7">
    <location>
        <begin position="149"/>
        <end position="223"/>
    </location>
</feature>
<evidence type="ECO:0000256" key="5">
    <source>
        <dbReference type="HAMAP-Rule" id="MF_00014"/>
    </source>
</evidence>
<gene>
    <name evidence="5 8" type="primary">rimM</name>
    <name evidence="9" type="ORF">BLA24064_02974</name>
    <name evidence="8" type="ORF">F7R21_07760</name>
</gene>
<dbReference type="InterPro" id="IPR036976">
    <property type="entry name" value="RimM_N_sf"/>
</dbReference>
<dbReference type="Pfam" id="PF01782">
    <property type="entry name" value="RimM"/>
    <property type="match status" value="1"/>
</dbReference>